<reference evidence="3 4" key="1">
    <citation type="journal article" date="2022" name="G3 (Bethesda)">
        <title>Enemy or ally: a genomic approach to elucidate the lifestyle of Phyllosticta citrichinaensis.</title>
        <authorList>
            <person name="Buijs V.A."/>
            <person name="Groenewald J.Z."/>
            <person name="Haridas S."/>
            <person name="LaButti K.M."/>
            <person name="Lipzen A."/>
            <person name="Martin F.M."/>
            <person name="Barry K."/>
            <person name="Grigoriev I.V."/>
            <person name="Crous P.W."/>
            <person name="Seidl M.F."/>
        </authorList>
    </citation>
    <scope>NUCLEOTIDE SEQUENCE [LARGE SCALE GENOMIC DNA]</scope>
    <source>
        <strain evidence="3 4">CBS 129764</strain>
    </source>
</reference>
<dbReference type="Gene3D" id="1.20.58.340">
    <property type="entry name" value="Magnesium transport protein CorA, transmembrane region"/>
    <property type="match status" value="1"/>
</dbReference>
<gene>
    <name evidence="3" type="ORF">IWX90DRAFT_489278</name>
</gene>
<comment type="caution">
    <text evidence="3">The sequence shown here is derived from an EMBL/GenBank/DDBJ whole genome shotgun (WGS) entry which is preliminary data.</text>
</comment>
<accession>A0ABR1XM98</accession>
<dbReference type="InterPro" id="IPR002523">
    <property type="entry name" value="MgTranspt_CorA/ZnTranspt_ZntB"/>
</dbReference>
<feature type="region of interest" description="Disordered" evidence="1">
    <location>
        <begin position="586"/>
        <end position="625"/>
    </location>
</feature>
<keyword evidence="2" id="KW-0812">Transmembrane</keyword>
<organism evidence="3 4">
    <name type="scientific">Phyllosticta citrichinensis</name>
    <dbReference type="NCBI Taxonomy" id="1130410"/>
    <lineage>
        <taxon>Eukaryota</taxon>
        <taxon>Fungi</taxon>
        <taxon>Dikarya</taxon>
        <taxon>Ascomycota</taxon>
        <taxon>Pezizomycotina</taxon>
        <taxon>Dothideomycetes</taxon>
        <taxon>Dothideomycetes incertae sedis</taxon>
        <taxon>Botryosphaeriales</taxon>
        <taxon>Phyllostictaceae</taxon>
        <taxon>Phyllosticta</taxon>
    </lineage>
</organism>
<sequence length="625" mass="73685">MQPNHSFNLSRVIEIPDLWLYRPPAFLTSEFNWPGTVFGKRNTIKDMVIFWLDLAQLLEDLEIDPLPWDYSFFDSGLNRLFRAFYRPDELKESESDWAKERKASIKDVPQSGSPEDGNTWPKWDLMENLEFSRKLCEERTEANAKKRVIRISKPYDDIAVLCACASDFERMLAFFKRHFIGLKAFLDVAVRATNFWETELHLSFWQLSSDTDRQEQKDLSPPEYLEGFALKDHQLVRAAIGFRFDGDFLDRFWTCHIIENLPIAGNEDSYLRFESAMEVHVPSYDHTRPWAQRRVFEQMILERMLSTMWMSTQKILVFFEVMSAPSHSFLSSDYFSSIDQWRDMVYALDRLNQDIRLNLEQLEGWERREQHRGEARRRWTLKDENKYHYTISFWKRVNRQNTRDLRTQQAKTQLLITRIESIRASFRDDINLRSAEDIRVFTSVTVVFLPLGFAAAIFSMNGIPERSLITTMVKTAVADLFITLFFLVCVKLAGDAIKDVVRGLKSLILDRAMKRSVLHRHYHDSRGQSKPTEQEVQLEGNSIYLAWRLRRLRHGLWHIWHWISYLMQEIPGRQLALAYGSLHSLRNRKKEHPAETENEPNTKDTQTQEPSEEKKSEAKDASKES</sequence>
<proteinExistence type="predicted"/>
<keyword evidence="2" id="KW-0472">Membrane</keyword>
<feature type="transmembrane region" description="Helical" evidence="2">
    <location>
        <begin position="475"/>
        <end position="494"/>
    </location>
</feature>
<evidence type="ECO:0000313" key="3">
    <source>
        <dbReference type="EMBL" id="KAK8159865.1"/>
    </source>
</evidence>
<dbReference type="Proteomes" id="UP001456524">
    <property type="component" value="Unassembled WGS sequence"/>
</dbReference>
<evidence type="ECO:0000256" key="2">
    <source>
        <dbReference type="SAM" id="Phobius"/>
    </source>
</evidence>
<evidence type="ECO:0000256" key="1">
    <source>
        <dbReference type="SAM" id="MobiDB-lite"/>
    </source>
</evidence>
<keyword evidence="2" id="KW-1133">Transmembrane helix</keyword>
<evidence type="ECO:0000313" key="4">
    <source>
        <dbReference type="Proteomes" id="UP001456524"/>
    </source>
</evidence>
<feature type="compositionally biased region" description="Basic and acidic residues" evidence="1">
    <location>
        <begin position="611"/>
        <end position="625"/>
    </location>
</feature>
<feature type="transmembrane region" description="Helical" evidence="2">
    <location>
        <begin position="440"/>
        <end position="463"/>
    </location>
</feature>
<protein>
    <submittedName>
        <fullName evidence="3">Uncharacterized protein</fullName>
    </submittedName>
</protein>
<dbReference type="Pfam" id="PF01544">
    <property type="entry name" value="CorA"/>
    <property type="match status" value="1"/>
</dbReference>
<keyword evidence="4" id="KW-1185">Reference proteome</keyword>
<name>A0ABR1XM98_9PEZI</name>
<dbReference type="EMBL" id="JBBWUH010000008">
    <property type="protein sequence ID" value="KAK8159865.1"/>
    <property type="molecule type" value="Genomic_DNA"/>
</dbReference>